<name>A0A2T0PUE2_9ACTN</name>
<feature type="compositionally biased region" description="Polar residues" evidence="1">
    <location>
        <begin position="238"/>
        <end position="271"/>
    </location>
</feature>
<dbReference type="OrthoDB" id="3928741at2"/>
<feature type="compositionally biased region" description="Pro residues" evidence="1">
    <location>
        <begin position="298"/>
        <end position="315"/>
    </location>
</feature>
<dbReference type="AlphaFoldDB" id="A0A2T0PUE2"/>
<reference evidence="2 3" key="1">
    <citation type="submission" date="2018-03" db="EMBL/GenBank/DDBJ databases">
        <title>Genomic Encyclopedia of Archaeal and Bacterial Type Strains, Phase II (KMG-II): from individual species to whole genera.</title>
        <authorList>
            <person name="Goeker M."/>
        </authorList>
    </citation>
    <scope>NUCLEOTIDE SEQUENCE [LARGE SCALE GENOMIC DNA]</scope>
    <source>
        <strain evidence="2 3">DSM 45601</strain>
    </source>
</reference>
<dbReference type="Proteomes" id="UP000237846">
    <property type="component" value="Unassembled WGS sequence"/>
</dbReference>
<comment type="caution">
    <text evidence="2">The sequence shown here is derived from an EMBL/GenBank/DDBJ whole genome shotgun (WGS) entry which is preliminary data.</text>
</comment>
<gene>
    <name evidence="2" type="ORF">CLV72_110273</name>
</gene>
<feature type="region of interest" description="Disordered" evidence="1">
    <location>
        <begin position="197"/>
        <end position="342"/>
    </location>
</feature>
<evidence type="ECO:0000313" key="3">
    <source>
        <dbReference type="Proteomes" id="UP000237846"/>
    </source>
</evidence>
<proteinExistence type="predicted"/>
<protein>
    <submittedName>
        <fullName evidence="2">Uncharacterized protein</fullName>
    </submittedName>
</protein>
<accession>A0A2T0PUE2</accession>
<dbReference type="RefSeq" id="WP_106252832.1">
    <property type="nucleotide sequence ID" value="NZ_PVZC01000010.1"/>
</dbReference>
<evidence type="ECO:0000256" key="1">
    <source>
        <dbReference type="SAM" id="MobiDB-lite"/>
    </source>
</evidence>
<dbReference type="EMBL" id="PVZC01000010">
    <property type="protein sequence ID" value="PRX92511.1"/>
    <property type="molecule type" value="Genomic_DNA"/>
</dbReference>
<evidence type="ECO:0000313" key="2">
    <source>
        <dbReference type="EMBL" id="PRX92511.1"/>
    </source>
</evidence>
<keyword evidence="3" id="KW-1185">Reference proteome</keyword>
<feature type="compositionally biased region" description="Pro residues" evidence="1">
    <location>
        <begin position="200"/>
        <end position="221"/>
    </location>
</feature>
<sequence>MSVPSPLCLTDLLPALRWSRPQHIAEILADPRLPDGWWSTTPLPRVSEVAGPTWLYGRVSRLPVERFDHIPLGDLLPTLRFLTIDPRLPDWPDPIRTAVLDNAGDWSALLDSTAAAMLDWRYPPGIGSADVIAAVLAHVLEPLLPAGGEGETPPAVANMLGEAVHTLAAWLPAHAPEPVRAALAYLIAIADVDNVDALPSPQPPPAAAPAPPPAPPRPPLRAEPTGLPERQSRHSGRTDTGSFPRTETGSFARTETGSFPRTDTGSFSRPDTGSFARPAASGTGSFTRPAPPVRREPGAPPALPEPAHAPAPPTRTFPAVPAAPLPAEGPATGSIPVLPPARPTGQPLVDLVDSFLREWDDLQRVIAVERLFSNEPASIRVLADRLRVDVSHLRNAQRGAEERLMGWLGSPAAGPLSRHLADLADRLGTVATVDHLVAAHPAHSVEVPALGTPLWRILLTLLPDRRMTGGWLVAGDPHQLRERTRELLAQRPSVTEAGALIARLGIRAHAARPWILSIEGLSIKNGEVVSDHPTGSFTRVPAAAAGQTTANGLPIRRPGERPAAAAALNQPEPVYNVTDSARCFRSPDGRWWQRIDVTADHLNGAPVTVPPGYASLLGLRPGRLLSITGPGADLIVLVWRDQPAFDSLRPLLRRLSAQPGDRVFISVVGDQLDARRLPAAELRDDRSPAARALHLIGYTAPATTEEAVQIIARRIGTDAQISPQELIERLGQRGDNDILTHLRESLYATTHERRR</sequence>
<organism evidence="2 3">
    <name type="scientific">Allonocardiopsis opalescens</name>
    <dbReference type="NCBI Taxonomy" id="1144618"/>
    <lineage>
        <taxon>Bacteria</taxon>
        <taxon>Bacillati</taxon>
        <taxon>Actinomycetota</taxon>
        <taxon>Actinomycetes</taxon>
        <taxon>Streptosporangiales</taxon>
        <taxon>Allonocardiopsis</taxon>
    </lineage>
</organism>